<reference evidence="2" key="2">
    <citation type="submission" date="2018-10" db="EMBL/GenBank/DDBJ databases">
        <authorList>
            <person name="Wang Y."/>
            <person name="Wang J."/>
            <person name="Yang X."/>
            <person name="Wang Z."/>
            <person name="Huang Y."/>
        </authorList>
    </citation>
    <scope>NUCLEOTIDE SEQUENCE [LARGE SCALE GENOMIC DNA]</scope>
    <source>
        <strain evidence="2">J015</strain>
    </source>
</reference>
<organism evidence="1 2">
    <name type="scientific">Pseudarthrobacter phenanthrenivorans</name>
    <name type="common">Arthrobacter phenanthrenivorans</name>
    <dbReference type="NCBI Taxonomy" id="361575"/>
    <lineage>
        <taxon>Bacteria</taxon>
        <taxon>Bacillati</taxon>
        <taxon>Actinomycetota</taxon>
        <taxon>Actinomycetes</taxon>
        <taxon>Micrococcales</taxon>
        <taxon>Micrococcaceae</taxon>
        <taxon>Pseudarthrobacter</taxon>
    </lineage>
</organism>
<dbReference type="Proteomes" id="UP000273159">
    <property type="component" value="Unassembled WGS sequence"/>
</dbReference>
<dbReference type="InterPro" id="IPR029058">
    <property type="entry name" value="AB_hydrolase_fold"/>
</dbReference>
<dbReference type="RefSeq" id="WP_120692775.1">
    <property type="nucleotide sequence ID" value="NZ_RBNH01000011.1"/>
</dbReference>
<name>A0A3B0FMR4_PSEPS</name>
<proteinExistence type="predicted"/>
<reference evidence="1 2" key="1">
    <citation type="submission" date="2018-10" db="EMBL/GenBank/DDBJ databases">
        <title>Genome-guide identification and characterization of bacteria that degrade polycyclic aromatic hydrocarbons and resist hexavalent chromium simultaneously.</title>
        <authorList>
            <person name="Feng H."/>
        </authorList>
    </citation>
    <scope>NUCLEOTIDE SEQUENCE [LARGE SCALE GENOMIC DNA]</scope>
    <source>
        <strain evidence="1 2">J015</strain>
    </source>
</reference>
<comment type="caution">
    <text evidence="1">The sequence shown here is derived from an EMBL/GenBank/DDBJ whole genome shotgun (WGS) entry which is preliminary data.</text>
</comment>
<accession>A0A3B0FMR4</accession>
<evidence type="ECO:0000313" key="1">
    <source>
        <dbReference type="EMBL" id="RKO22871.1"/>
    </source>
</evidence>
<dbReference type="AlphaFoldDB" id="A0A3B0FMR4"/>
<dbReference type="EMBL" id="RBNH01000011">
    <property type="protein sequence ID" value="RKO22871.1"/>
    <property type="molecule type" value="Genomic_DNA"/>
</dbReference>
<dbReference type="SUPFAM" id="SSF53474">
    <property type="entry name" value="alpha/beta-Hydrolases"/>
    <property type="match status" value="1"/>
</dbReference>
<evidence type="ECO:0008006" key="3">
    <source>
        <dbReference type="Google" id="ProtNLM"/>
    </source>
</evidence>
<evidence type="ECO:0000313" key="2">
    <source>
        <dbReference type="Proteomes" id="UP000273159"/>
    </source>
</evidence>
<gene>
    <name evidence="1" type="ORF">D7Z96_12960</name>
</gene>
<sequence length="448" mass="47413">MAEATPSGSGGPIRVSGPADDGTLAIRGGVGGISFQLEELAGGAGKLDDIAGRLAAIEVEVRRIWEDLTPYQDLPRRTGTIALTAVWEAERSVRAVRTELQRISSQVRAAKHEYEMAEWWAGAARGLGVPNVEGELERHADFWRAGFLNRSATENIVGNATFVSPLLKTLADAVIPALRPRPLKVTREESIPIVLDPSPSGLLERVRVIDERGAGYIEVIEVDAGGRRAYVVVIPGTQLRDAAEGANPFDLDGIVEGVGDRSESVNKAVREALEAAGARKGDPVVGVGYSQGGIHAMNLAASDDFLNEYDLQYVLTAGSPVAHIASKPDVSSLHLEHRTDWVPGADGAPNPDARNQVTVTMTNDLYVQTGEDVGIGPGHQLESYQEGARLVSQSGDPSLVESTAALGAILGTGGAATATRFSLSRTQAAVPDLHAANTRRRERGHGGR</sequence>
<protein>
    <recommendedName>
        <fullName evidence="3">PE-PPE domain-containing protein</fullName>
    </recommendedName>
</protein>